<evidence type="ECO:0000313" key="1">
    <source>
        <dbReference type="EMBL" id="EGZ19086.1"/>
    </source>
</evidence>
<accession>G4Z8Q4</accession>
<keyword evidence="2" id="KW-1185">Reference proteome</keyword>
<name>G4Z8Q4_PHYSP</name>
<proteinExistence type="predicted"/>
<gene>
    <name evidence="1" type="ORF">PHYSODRAFT_327408</name>
</gene>
<dbReference type="SMR" id="G4Z8Q4"/>
<dbReference type="RefSeq" id="XP_009521803.1">
    <property type="nucleotide sequence ID" value="XM_009523508.1"/>
</dbReference>
<organism evidence="1 2">
    <name type="scientific">Phytophthora sojae (strain P6497)</name>
    <name type="common">Soybean stem and root rot agent</name>
    <name type="synonym">Phytophthora megasperma f. sp. glycines</name>
    <dbReference type="NCBI Taxonomy" id="1094619"/>
    <lineage>
        <taxon>Eukaryota</taxon>
        <taxon>Sar</taxon>
        <taxon>Stramenopiles</taxon>
        <taxon>Oomycota</taxon>
        <taxon>Peronosporomycetes</taxon>
        <taxon>Peronosporales</taxon>
        <taxon>Peronosporaceae</taxon>
        <taxon>Phytophthora</taxon>
    </lineage>
</organism>
<dbReference type="AlphaFoldDB" id="G4Z8Q4"/>
<reference evidence="1 2" key="1">
    <citation type="journal article" date="2006" name="Science">
        <title>Phytophthora genome sequences uncover evolutionary origins and mechanisms of pathogenesis.</title>
        <authorList>
            <person name="Tyler B.M."/>
            <person name="Tripathy S."/>
            <person name="Zhang X."/>
            <person name="Dehal P."/>
            <person name="Jiang R.H."/>
            <person name="Aerts A."/>
            <person name="Arredondo F.D."/>
            <person name="Baxter L."/>
            <person name="Bensasson D."/>
            <person name="Beynon J.L."/>
            <person name="Chapman J."/>
            <person name="Damasceno C.M."/>
            <person name="Dorrance A.E."/>
            <person name="Dou D."/>
            <person name="Dickerman A.W."/>
            <person name="Dubchak I.L."/>
            <person name="Garbelotto M."/>
            <person name="Gijzen M."/>
            <person name="Gordon S.G."/>
            <person name="Govers F."/>
            <person name="Grunwald N.J."/>
            <person name="Huang W."/>
            <person name="Ivors K.L."/>
            <person name="Jones R.W."/>
            <person name="Kamoun S."/>
            <person name="Krampis K."/>
            <person name="Lamour K.H."/>
            <person name="Lee M.K."/>
            <person name="McDonald W.H."/>
            <person name="Medina M."/>
            <person name="Meijer H.J."/>
            <person name="Nordberg E.K."/>
            <person name="Maclean D.J."/>
            <person name="Ospina-Giraldo M.D."/>
            <person name="Morris P.F."/>
            <person name="Phuntumart V."/>
            <person name="Putnam N.H."/>
            <person name="Rash S."/>
            <person name="Rose J.K."/>
            <person name="Sakihama Y."/>
            <person name="Salamov A.A."/>
            <person name="Savidor A."/>
            <person name="Scheuring C.F."/>
            <person name="Smith B.M."/>
            <person name="Sobral B.W."/>
            <person name="Terry A."/>
            <person name="Torto-Alalibo T.A."/>
            <person name="Win J."/>
            <person name="Xu Z."/>
            <person name="Zhang H."/>
            <person name="Grigoriev I.V."/>
            <person name="Rokhsar D.S."/>
            <person name="Boore J.L."/>
        </authorList>
    </citation>
    <scope>NUCLEOTIDE SEQUENCE [LARGE SCALE GENOMIC DNA]</scope>
    <source>
        <strain evidence="1 2">P6497</strain>
    </source>
</reference>
<dbReference type="InParanoid" id="G4Z8Q4"/>
<dbReference type="KEGG" id="psoj:PHYSODRAFT_327408"/>
<dbReference type="EMBL" id="JH159153">
    <property type="protein sequence ID" value="EGZ19086.1"/>
    <property type="molecule type" value="Genomic_DNA"/>
</dbReference>
<sequence length="106" mass="12538">MRSSRFKLKKFAEGHADDVMMKMHTLVHGFRRRKKPFDLDRAVKKLAGKLQQDITQYRRCQELGLSDRSKKRWAVFKEVAGTLGKWIGRTTVAEKPPKWLMKMYNI</sequence>
<dbReference type="Proteomes" id="UP000002640">
    <property type="component" value="Unassembled WGS sequence"/>
</dbReference>
<dbReference type="GeneID" id="20645609"/>
<protein>
    <submittedName>
        <fullName evidence="1">Uncharacterized protein</fullName>
    </submittedName>
</protein>
<evidence type="ECO:0000313" key="2">
    <source>
        <dbReference type="Proteomes" id="UP000002640"/>
    </source>
</evidence>